<dbReference type="AlphaFoldDB" id="A0A0W0WCR8"/>
<dbReference type="RefSeq" id="WP_058451488.1">
    <property type="nucleotide sequence ID" value="NZ_CAAAIB010000003.1"/>
</dbReference>
<organism evidence="4 5">
    <name type="scientific">Legionella maceachernii</name>
    <dbReference type="NCBI Taxonomy" id="466"/>
    <lineage>
        <taxon>Bacteria</taxon>
        <taxon>Pseudomonadati</taxon>
        <taxon>Pseudomonadota</taxon>
        <taxon>Gammaproteobacteria</taxon>
        <taxon>Legionellales</taxon>
        <taxon>Legionellaceae</taxon>
        <taxon>Legionella</taxon>
    </lineage>
</organism>
<dbReference type="GO" id="GO:0003978">
    <property type="term" value="F:UDP-glucose 4-epimerase activity"/>
    <property type="evidence" value="ECO:0007669"/>
    <property type="project" value="UniProtKB-EC"/>
</dbReference>
<dbReference type="STRING" id="466.Lmac_0662"/>
<feature type="domain" description="NAD-dependent epimerase/dehydratase" evidence="3">
    <location>
        <begin position="6"/>
        <end position="230"/>
    </location>
</feature>
<accession>A0A0W0WCR8</accession>
<dbReference type="PATRIC" id="fig|466.6.peg.715"/>
<comment type="similarity">
    <text evidence="2">Belongs to the NAD(P)-dependent epimerase/dehydratase family.</text>
</comment>
<gene>
    <name evidence="4" type="primary">galE</name>
    <name evidence="4" type="ORF">Lmac_0662</name>
</gene>
<evidence type="ECO:0000313" key="4">
    <source>
        <dbReference type="EMBL" id="KTD30165.1"/>
    </source>
</evidence>
<dbReference type="PANTHER" id="PTHR43000">
    <property type="entry name" value="DTDP-D-GLUCOSE 4,6-DEHYDRATASE-RELATED"/>
    <property type="match status" value="1"/>
</dbReference>
<name>A0A0W0WCR8_9GAMM</name>
<dbReference type="CDD" id="cd05232">
    <property type="entry name" value="UDP_G4E_4_SDR_e"/>
    <property type="match status" value="1"/>
</dbReference>
<dbReference type="EC" id="5.1.3.2" evidence="4"/>
<reference evidence="4 5" key="1">
    <citation type="submission" date="2015-11" db="EMBL/GenBank/DDBJ databases">
        <title>Genomic analysis of 38 Legionella species identifies large and diverse effector repertoires.</title>
        <authorList>
            <person name="Burstein D."/>
            <person name="Amaro F."/>
            <person name="Zusman T."/>
            <person name="Lifshitz Z."/>
            <person name="Cohen O."/>
            <person name="Gilbert J.A."/>
            <person name="Pupko T."/>
            <person name="Shuman H.A."/>
            <person name="Segal G."/>
        </authorList>
    </citation>
    <scope>NUCLEOTIDE SEQUENCE [LARGE SCALE GENOMIC DNA]</scope>
    <source>
        <strain evidence="4 5">PX-1-G2-E2</strain>
    </source>
</reference>
<sequence>MLNGHILLTGATGFVGRPLVKRLINDTKASLKLAIRSSTEQFTNPRITVFAPIDISGSTDWSTVLKDCEVIIHMAARAHVLNETAEDPISEFRKVNTEGTLNLARQAAQYGVKRFIFLSSIGVNGNETVRDQVFSANDLPNPSNPYALSKHEAEQGLQRLAEETQMEVVIIRPPLIYGVGAKGNFHRLIQWLQKGVPLPLGAINNKRSFVAITNLLSLIMRCIDHPAAANQVFLVSDGEDLSTTALLRKISQILKLPARLLPIPQRLLAPIATLLGRKADLQRLCGSLQIDISKTCATLEWEPEVTMDEALRLMLDQKHNE</sequence>
<protein>
    <submittedName>
        <fullName evidence="4">UDP-glucose 4-epimerase</fullName>
        <ecNumber evidence="4">5.1.3.2</ecNumber>
    </submittedName>
</protein>
<dbReference type="InterPro" id="IPR036291">
    <property type="entry name" value="NAD(P)-bd_dom_sf"/>
</dbReference>
<evidence type="ECO:0000313" key="5">
    <source>
        <dbReference type="Proteomes" id="UP000054908"/>
    </source>
</evidence>
<comment type="caution">
    <text evidence="4">The sequence shown here is derived from an EMBL/GenBank/DDBJ whole genome shotgun (WGS) entry which is preliminary data.</text>
</comment>
<evidence type="ECO:0000256" key="2">
    <source>
        <dbReference type="ARBA" id="ARBA00007637"/>
    </source>
</evidence>
<proteinExistence type="inferred from homology"/>
<keyword evidence="4" id="KW-0413">Isomerase</keyword>
<dbReference type="SUPFAM" id="SSF51735">
    <property type="entry name" value="NAD(P)-binding Rossmann-fold domains"/>
    <property type="match status" value="1"/>
</dbReference>
<dbReference type="Pfam" id="PF01370">
    <property type="entry name" value="Epimerase"/>
    <property type="match status" value="1"/>
</dbReference>
<dbReference type="EMBL" id="LNYL01000018">
    <property type="protein sequence ID" value="KTD30165.1"/>
    <property type="molecule type" value="Genomic_DNA"/>
</dbReference>
<dbReference type="OrthoDB" id="9801056at2"/>
<dbReference type="InterPro" id="IPR001509">
    <property type="entry name" value="Epimerase_deHydtase"/>
</dbReference>
<evidence type="ECO:0000256" key="1">
    <source>
        <dbReference type="ARBA" id="ARBA00005125"/>
    </source>
</evidence>
<evidence type="ECO:0000259" key="3">
    <source>
        <dbReference type="Pfam" id="PF01370"/>
    </source>
</evidence>
<dbReference type="Gene3D" id="3.40.50.720">
    <property type="entry name" value="NAD(P)-binding Rossmann-like Domain"/>
    <property type="match status" value="1"/>
</dbReference>
<comment type="pathway">
    <text evidence="1">Bacterial outer membrane biogenesis; LPS O-antigen biosynthesis.</text>
</comment>
<dbReference type="Proteomes" id="UP000054908">
    <property type="component" value="Unassembled WGS sequence"/>
</dbReference>
<keyword evidence="5" id="KW-1185">Reference proteome</keyword>